<evidence type="ECO:0000313" key="2">
    <source>
        <dbReference type="EMBL" id="WAC02127.1"/>
    </source>
</evidence>
<feature type="signal peptide" evidence="1">
    <location>
        <begin position="1"/>
        <end position="27"/>
    </location>
</feature>
<dbReference type="KEGG" id="lnu:N7U66_20515"/>
<evidence type="ECO:0008006" key="4">
    <source>
        <dbReference type="Google" id="ProtNLM"/>
    </source>
</evidence>
<organism evidence="2 3">
    <name type="scientific">Lacinutrix neustonica</name>
    <dbReference type="NCBI Taxonomy" id="2980107"/>
    <lineage>
        <taxon>Bacteria</taxon>
        <taxon>Pseudomonadati</taxon>
        <taxon>Bacteroidota</taxon>
        <taxon>Flavobacteriia</taxon>
        <taxon>Flavobacteriales</taxon>
        <taxon>Flavobacteriaceae</taxon>
        <taxon>Lacinutrix</taxon>
    </lineage>
</organism>
<dbReference type="AlphaFoldDB" id="A0A9E8MX07"/>
<dbReference type="RefSeq" id="WP_267676724.1">
    <property type="nucleotide sequence ID" value="NZ_CP113088.1"/>
</dbReference>
<accession>A0A9E8MX07</accession>
<protein>
    <recommendedName>
        <fullName evidence="4">DUF4384 domain-containing protein</fullName>
    </recommendedName>
</protein>
<gene>
    <name evidence="2" type="ORF">N7U66_20515</name>
</gene>
<evidence type="ECO:0000256" key="1">
    <source>
        <dbReference type="SAM" id="SignalP"/>
    </source>
</evidence>
<sequence>MNKTTKQMKIKMKKLLFALLIITPLFSAFGQKVKVKKEVLSINKKEVGFFVEKKTYQKQKQFAVLNQQKDTLFKVGKEVVFSILDGEDEIYLHEIFSVPSKNIKFNYPIGNGYYLNAKSIIRHFISKGVIDEQLNLDEIKLKELSQNSIELPKDIQEVLDKEKDEMNELDFISDKVKDGIISLKKISSTSEKLKYLYKPNLYYFDTYEVYSSGENNKIQIGKVVIRYPLKSASLGDLGSQGAPTISRRLISRNCFSIQPERRKSCSIRRGAIWKIKSI</sequence>
<dbReference type="Proteomes" id="UP001164705">
    <property type="component" value="Chromosome"/>
</dbReference>
<name>A0A9E8MX07_9FLAO</name>
<keyword evidence="3" id="KW-1185">Reference proteome</keyword>
<keyword evidence="1" id="KW-0732">Signal</keyword>
<dbReference type="EMBL" id="CP113088">
    <property type="protein sequence ID" value="WAC02127.1"/>
    <property type="molecule type" value="Genomic_DNA"/>
</dbReference>
<feature type="chain" id="PRO_5039701421" description="DUF4384 domain-containing protein" evidence="1">
    <location>
        <begin position="28"/>
        <end position="278"/>
    </location>
</feature>
<reference evidence="2" key="1">
    <citation type="submission" date="2022-11" db="EMBL/GenBank/DDBJ databases">
        <title>Lacinutrix neustonica HL-RS19T sp. nov., isolated from the surface microlayer sample of brackish Lake Shihwa.</title>
        <authorList>
            <person name="Choi J.Y."/>
            <person name="Hwang C.Y."/>
        </authorList>
    </citation>
    <scope>NUCLEOTIDE SEQUENCE</scope>
    <source>
        <strain evidence="2">HL-RS19</strain>
    </source>
</reference>
<proteinExistence type="predicted"/>
<evidence type="ECO:0000313" key="3">
    <source>
        <dbReference type="Proteomes" id="UP001164705"/>
    </source>
</evidence>